<evidence type="ECO:0000256" key="2">
    <source>
        <dbReference type="SAM" id="MobiDB-lite"/>
    </source>
</evidence>
<evidence type="ECO:0000313" key="4">
    <source>
        <dbReference type="Proteomes" id="UP001237207"/>
    </source>
</evidence>
<accession>A0AAJ1WIL1</accession>
<feature type="compositionally biased region" description="Polar residues" evidence="2">
    <location>
        <begin position="433"/>
        <end position="444"/>
    </location>
</feature>
<dbReference type="Proteomes" id="UP001237207">
    <property type="component" value="Unassembled WGS sequence"/>
</dbReference>
<proteinExistence type="predicted"/>
<dbReference type="AlphaFoldDB" id="A0AAJ1WIL1"/>
<comment type="caution">
    <text evidence="3">The sequence shown here is derived from an EMBL/GenBank/DDBJ whole genome shotgun (WGS) entry which is preliminary data.</text>
</comment>
<feature type="region of interest" description="Disordered" evidence="2">
    <location>
        <begin position="429"/>
        <end position="465"/>
    </location>
</feature>
<dbReference type="EMBL" id="JAUSUC010000007">
    <property type="protein sequence ID" value="MDQ0214453.1"/>
    <property type="molecule type" value="Genomic_DNA"/>
</dbReference>
<keyword evidence="1" id="KW-0175">Coiled coil</keyword>
<gene>
    <name evidence="3" type="ORF">J2S13_000849</name>
</gene>
<feature type="coiled-coil region" evidence="1">
    <location>
        <begin position="185"/>
        <end position="247"/>
    </location>
</feature>
<dbReference type="RefSeq" id="WP_307256443.1">
    <property type="nucleotide sequence ID" value="NZ_JAUSUC010000007.1"/>
</dbReference>
<evidence type="ECO:0000256" key="1">
    <source>
        <dbReference type="SAM" id="Coils"/>
    </source>
</evidence>
<reference evidence="3" key="1">
    <citation type="submission" date="2023-07" db="EMBL/GenBank/DDBJ databases">
        <title>Genomic Encyclopedia of Type Strains, Phase IV (KMG-IV): sequencing the most valuable type-strain genomes for metagenomic binning, comparative biology and taxonomic classification.</title>
        <authorList>
            <person name="Goeker M."/>
        </authorList>
    </citation>
    <scope>NUCLEOTIDE SEQUENCE</scope>
    <source>
        <strain evidence="3">DSM 23947</strain>
    </source>
</reference>
<feature type="coiled-coil region" evidence="1">
    <location>
        <begin position="347"/>
        <end position="412"/>
    </location>
</feature>
<name>A0AAJ1WIL1_9BACI</name>
<feature type="coiled-coil region" evidence="1">
    <location>
        <begin position="21"/>
        <end position="62"/>
    </location>
</feature>
<keyword evidence="4" id="KW-1185">Reference proteome</keyword>
<protein>
    <submittedName>
        <fullName evidence="3">Chromosome segregation ATPase</fullName>
    </submittedName>
</protein>
<evidence type="ECO:0000313" key="3">
    <source>
        <dbReference type="EMBL" id="MDQ0214453.1"/>
    </source>
</evidence>
<sequence length="491" mass="59621">MRNNKIQSDHEKKDGRFVIYIENYESKLFASKNQIQQLKKSLNDYKIEKKKINNQIEEISNMTEMIQVKEPRSHTTSIHSIDNEERLELEQSLTEIHNQIKILLKNNGKLKQDIKKKDEMIKKLRIQKYAYQQEAMDNGDLVQIFVQNTNYLSLALEQSKDVIKNHLIENEKQTNKLTEFYEERQLQLMEELANLDQLLTKHNEKEIILKESVKEKDQQINRLQQKLEEYEKNIEDQKQELILRDQKIQQLDQNWAESKDLKSKKECQEMYMIKKGSWLRMVWSFWSKENENQYIEKIDQLNHTISELKEGLSYYKDLLENMNSHYKRYEKNEIKNSIQVKELNEYLQNFKGKEEDYLRKFKQLENELLEYKERNNDYKNQLAEMNETINELEKKEKEYKSQLEKMKINEIEQAQQMNHTIRSFQEKGRQYSDRFNPTTTNQTLAKPKGKKRFNKQKQGEMQQTKQRYEILKRYYPQLQSQKSIFNPFKNS</sequence>
<organism evidence="3 4">
    <name type="scientific">Oikeobacillus pervagus</name>
    <dbReference type="NCBI Taxonomy" id="1325931"/>
    <lineage>
        <taxon>Bacteria</taxon>
        <taxon>Bacillati</taxon>
        <taxon>Bacillota</taxon>
        <taxon>Bacilli</taxon>
        <taxon>Bacillales</taxon>
        <taxon>Bacillaceae</taxon>
        <taxon>Oikeobacillus</taxon>
    </lineage>
</organism>